<dbReference type="Proteomes" id="UP000735302">
    <property type="component" value="Unassembled WGS sequence"/>
</dbReference>
<feature type="compositionally biased region" description="Low complexity" evidence="1">
    <location>
        <begin position="45"/>
        <end position="57"/>
    </location>
</feature>
<name>A0AAV4CNI1_9GAST</name>
<protein>
    <submittedName>
        <fullName evidence="2">Uncharacterized protein</fullName>
    </submittedName>
</protein>
<gene>
    <name evidence="2" type="ORF">PoB_005992800</name>
</gene>
<sequence length="73" mass="7998">MNNPRTSAEKVLSNICERIVYKERDSVHSSGPSLQIIECYIYSSSSSSNNNNSNNNNTTAPTIAIKDSTKSQS</sequence>
<dbReference type="AlphaFoldDB" id="A0AAV4CNI1"/>
<reference evidence="2 3" key="1">
    <citation type="journal article" date="2021" name="Elife">
        <title>Chloroplast acquisition without the gene transfer in kleptoplastic sea slugs, Plakobranchus ocellatus.</title>
        <authorList>
            <person name="Maeda T."/>
            <person name="Takahashi S."/>
            <person name="Yoshida T."/>
            <person name="Shimamura S."/>
            <person name="Takaki Y."/>
            <person name="Nagai Y."/>
            <person name="Toyoda A."/>
            <person name="Suzuki Y."/>
            <person name="Arimoto A."/>
            <person name="Ishii H."/>
            <person name="Satoh N."/>
            <person name="Nishiyama T."/>
            <person name="Hasebe M."/>
            <person name="Maruyama T."/>
            <person name="Minagawa J."/>
            <person name="Obokata J."/>
            <person name="Shigenobu S."/>
        </authorList>
    </citation>
    <scope>NUCLEOTIDE SEQUENCE [LARGE SCALE GENOMIC DNA]</scope>
</reference>
<evidence type="ECO:0000313" key="2">
    <source>
        <dbReference type="EMBL" id="GFO33423.1"/>
    </source>
</evidence>
<dbReference type="EMBL" id="BLXT01006771">
    <property type="protein sequence ID" value="GFO33423.1"/>
    <property type="molecule type" value="Genomic_DNA"/>
</dbReference>
<evidence type="ECO:0000313" key="3">
    <source>
        <dbReference type="Proteomes" id="UP000735302"/>
    </source>
</evidence>
<organism evidence="2 3">
    <name type="scientific">Plakobranchus ocellatus</name>
    <dbReference type="NCBI Taxonomy" id="259542"/>
    <lineage>
        <taxon>Eukaryota</taxon>
        <taxon>Metazoa</taxon>
        <taxon>Spiralia</taxon>
        <taxon>Lophotrochozoa</taxon>
        <taxon>Mollusca</taxon>
        <taxon>Gastropoda</taxon>
        <taxon>Heterobranchia</taxon>
        <taxon>Euthyneura</taxon>
        <taxon>Panpulmonata</taxon>
        <taxon>Sacoglossa</taxon>
        <taxon>Placobranchoidea</taxon>
        <taxon>Plakobranchidae</taxon>
        <taxon>Plakobranchus</taxon>
    </lineage>
</organism>
<comment type="caution">
    <text evidence="2">The sequence shown here is derived from an EMBL/GenBank/DDBJ whole genome shotgun (WGS) entry which is preliminary data.</text>
</comment>
<accession>A0AAV4CNI1</accession>
<keyword evidence="3" id="KW-1185">Reference proteome</keyword>
<proteinExistence type="predicted"/>
<feature type="region of interest" description="Disordered" evidence="1">
    <location>
        <begin position="45"/>
        <end position="73"/>
    </location>
</feature>
<evidence type="ECO:0000256" key="1">
    <source>
        <dbReference type="SAM" id="MobiDB-lite"/>
    </source>
</evidence>